<comment type="caution">
    <text evidence="2">The sequence shown here is derived from an EMBL/GenBank/DDBJ whole genome shotgun (WGS) entry which is preliminary data.</text>
</comment>
<keyword evidence="1" id="KW-0472">Membrane</keyword>
<organism evidence="2 3">
    <name type="scientific">Butyricicoccus intestinisimiae</name>
    <dbReference type="NCBI Taxonomy" id="2841509"/>
    <lineage>
        <taxon>Bacteria</taxon>
        <taxon>Bacillati</taxon>
        <taxon>Bacillota</taxon>
        <taxon>Clostridia</taxon>
        <taxon>Eubacteriales</taxon>
        <taxon>Butyricicoccaceae</taxon>
        <taxon>Butyricicoccus</taxon>
    </lineage>
</organism>
<keyword evidence="3" id="KW-1185">Reference proteome</keyword>
<keyword evidence="1" id="KW-0812">Transmembrane</keyword>
<sequence length="129" mass="13639">MYLIFKLAVLAVCGALFAAFLKPLSPVFAIFTSLACGLLLIYAVLDPVRQIFDALSGFLTAVGVSRNLYVPVIKAVGIAVLVHITAQVCRDAGESALGSKLELAGVIAAIAVCIPLMREVFTLLETMLL</sequence>
<dbReference type="RefSeq" id="WP_216469025.1">
    <property type="nucleotide sequence ID" value="NZ_JAHLQI010000001.1"/>
</dbReference>
<gene>
    <name evidence="2" type="ORF">KQI75_02110</name>
</gene>
<dbReference type="Pfam" id="PF06686">
    <property type="entry name" value="SpoIIIAC"/>
    <property type="match status" value="2"/>
</dbReference>
<dbReference type="EMBL" id="JAHLQI010000001">
    <property type="protein sequence ID" value="MBU5489431.1"/>
    <property type="molecule type" value="Genomic_DNA"/>
</dbReference>
<dbReference type="Proteomes" id="UP000783588">
    <property type="component" value="Unassembled WGS sequence"/>
</dbReference>
<accession>A0ABS6EQM4</accession>
<reference evidence="2 3" key="1">
    <citation type="submission" date="2021-06" db="EMBL/GenBank/DDBJ databases">
        <authorList>
            <person name="Sun Q."/>
            <person name="Li D."/>
        </authorList>
    </citation>
    <scope>NUCLEOTIDE SEQUENCE [LARGE SCALE GENOMIC DNA]</scope>
    <source>
        <strain evidence="2 3">MSJd-7</strain>
    </source>
</reference>
<feature type="transmembrane region" description="Helical" evidence="1">
    <location>
        <begin position="106"/>
        <end position="124"/>
    </location>
</feature>
<feature type="transmembrane region" description="Helical" evidence="1">
    <location>
        <begin position="28"/>
        <end position="48"/>
    </location>
</feature>
<evidence type="ECO:0000313" key="3">
    <source>
        <dbReference type="Proteomes" id="UP000783588"/>
    </source>
</evidence>
<proteinExistence type="predicted"/>
<dbReference type="InterPro" id="IPR025664">
    <property type="entry name" value="Spore_III_AC/AD"/>
</dbReference>
<keyword evidence="1" id="KW-1133">Transmembrane helix</keyword>
<evidence type="ECO:0000313" key="2">
    <source>
        <dbReference type="EMBL" id="MBU5489431.1"/>
    </source>
</evidence>
<feature type="transmembrane region" description="Helical" evidence="1">
    <location>
        <begin position="68"/>
        <end position="86"/>
    </location>
</feature>
<evidence type="ECO:0000256" key="1">
    <source>
        <dbReference type="SAM" id="Phobius"/>
    </source>
</evidence>
<protein>
    <submittedName>
        <fullName evidence="2">Stage III sporulation AC/AD family protein</fullName>
    </submittedName>
</protein>
<name>A0ABS6EQM4_9FIRM</name>